<dbReference type="GO" id="GO:0005096">
    <property type="term" value="F:GTPase activator activity"/>
    <property type="evidence" value="ECO:0007669"/>
    <property type="project" value="UniProtKB-KW"/>
</dbReference>
<accession>A0A8H7EMY0</accession>
<dbReference type="PANTHER" id="PTHR10194:SF142">
    <property type="entry name" value="NEUROFIBROMIN"/>
    <property type="match status" value="1"/>
</dbReference>
<evidence type="ECO:0000313" key="6">
    <source>
        <dbReference type="Proteomes" id="UP000605846"/>
    </source>
</evidence>
<name>A0A8H7EMY0_9FUNG</name>
<feature type="region of interest" description="Disordered" evidence="3">
    <location>
        <begin position="763"/>
        <end position="802"/>
    </location>
</feature>
<feature type="region of interest" description="Disordered" evidence="3">
    <location>
        <begin position="477"/>
        <end position="507"/>
    </location>
</feature>
<dbReference type="PROSITE" id="PS50018">
    <property type="entry name" value="RAS_GTPASE_ACTIV_2"/>
    <property type="match status" value="1"/>
</dbReference>
<dbReference type="SUPFAM" id="SSF48350">
    <property type="entry name" value="GTPase activation domain, GAP"/>
    <property type="match status" value="1"/>
</dbReference>
<keyword evidence="1" id="KW-0343">GTPase activation</keyword>
<dbReference type="InterPro" id="IPR036865">
    <property type="entry name" value="CRAL-TRIO_dom_sf"/>
</dbReference>
<dbReference type="Proteomes" id="UP000605846">
    <property type="component" value="Unassembled WGS sequence"/>
</dbReference>
<dbReference type="InterPro" id="IPR001251">
    <property type="entry name" value="CRAL-TRIO_dom"/>
</dbReference>
<dbReference type="PANTHER" id="PTHR10194">
    <property type="entry name" value="RAS GTPASE-ACTIVATING PROTEINS"/>
    <property type="match status" value="1"/>
</dbReference>
<gene>
    <name evidence="5" type="primary">IRA2_1</name>
    <name evidence="5" type="ORF">EC973_001806</name>
</gene>
<keyword evidence="6" id="KW-1185">Reference proteome</keyword>
<dbReference type="OrthoDB" id="28245at2759"/>
<dbReference type="PROSITE" id="PS00509">
    <property type="entry name" value="RAS_GTPASE_ACTIV_1"/>
    <property type="match status" value="1"/>
</dbReference>
<dbReference type="InterPro" id="IPR001936">
    <property type="entry name" value="RasGAP_dom"/>
</dbReference>
<dbReference type="Pfam" id="PF00616">
    <property type="entry name" value="RasGAP"/>
    <property type="match status" value="2"/>
</dbReference>
<dbReference type="InterPro" id="IPR016024">
    <property type="entry name" value="ARM-type_fold"/>
</dbReference>
<reference evidence="5" key="1">
    <citation type="submission" date="2020-01" db="EMBL/GenBank/DDBJ databases">
        <title>Genome Sequencing of Three Apophysomyces-Like Fungal Strains Confirms a Novel Fungal Genus in the Mucoromycota with divergent Burkholderia-like Endosymbiotic Bacteria.</title>
        <authorList>
            <person name="Stajich J.E."/>
            <person name="Macias A.M."/>
            <person name="Carter-House D."/>
            <person name="Lovett B."/>
            <person name="Kasson L.R."/>
            <person name="Berry K."/>
            <person name="Grigoriev I."/>
            <person name="Chang Y."/>
            <person name="Spatafora J."/>
            <person name="Kasson M.T."/>
        </authorList>
    </citation>
    <scope>NUCLEOTIDE SEQUENCE</scope>
    <source>
        <strain evidence="5">NRRL A-21654</strain>
    </source>
</reference>
<feature type="domain" description="Ras-GAP" evidence="4">
    <location>
        <begin position="1216"/>
        <end position="1412"/>
    </location>
</feature>
<evidence type="ECO:0000313" key="5">
    <source>
        <dbReference type="EMBL" id="KAF7723612.1"/>
    </source>
</evidence>
<feature type="region of interest" description="Disordered" evidence="3">
    <location>
        <begin position="839"/>
        <end position="862"/>
    </location>
</feature>
<dbReference type="Pfam" id="PF13716">
    <property type="entry name" value="CRAL_TRIO_2"/>
    <property type="match status" value="1"/>
</dbReference>
<dbReference type="Gene3D" id="2.30.29.30">
    <property type="entry name" value="Pleckstrin-homology domain (PH domain)/Phosphotyrosine-binding domain (PTB)"/>
    <property type="match status" value="1"/>
</dbReference>
<evidence type="ECO:0000256" key="2">
    <source>
        <dbReference type="ARBA" id="ARBA00022553"/>
    </source>
</evidence>
<evidence type="ECO:0000256" key="1">
    <source>
        <dbReference type="ARBA" id="ARBA00022468"/>
    </source>
</evidence>
<feature type="compositionally biased region" description="Low complexity" evidence="3">
    <location>
        <begin position="839"/>
        <end position="851"/>
    </location>
</feature>
<dbReference type="SMART" id="SM00323">
    <property type="entry name" value="RasGAP"/>
    <property type="match status" value="1"/>
</dbReference>
<sequence length="2544" mass="286839">MPMDTKLILSLVNRIAVQKQSATIYSDDDVSQQDLQSQLFLLRIMSACMQHNWQFYRGAVIEATNNNNYHNHTPSTKHPQEENDGDWKPEHLARFELRDPPPLEDNLAKHLMNLMSKFMHQMIIVMERHCPQLAVDYASNAIRTEYYTNLEGPKSFSCLIVDIYKATSRVVFYLSASNWAIVFARIKSWLLYLSKVADENAETADIRLLECCALDQHRLGIVLQELGSAFLHLKRSAQLALGSILRRAIWNWIETYPSQFVALYQGKTRLEGNPEIFFDICNSTADTTRKKAILWPLQTLLLILSPDTLTSAVVDSYPTKKSVEGGRMLDVALICYVDICKVAPYIIQLDIPPLQLFLNDVVKVLEEKLLNTQKPLLPDPNLTTMGIAIDYGCLVADCLVAMFRLNPTKVVTDLYVRCIHANAPMLFKLGMVKSSLIIASEDNGMKGNVDKVVVYSSLSGVVRKLFLDHTLYDPGKWETSSQSSMSSSSGNAHRGKRTKKEYSPPNMDGRAELVLNLLRLFTIDPACAVRGSDEDRFEQNRALLHAVSLCLRDASAAIRELASTCLVKLNANDIIVDWGPPDRMMEAYWKDSSAVAFCIAKQMLDEREDQDDVKQLLHLLRQLLACRRSFLSLYRDLITPQAIEVKERLQASIGLEVAFLVLLCSTDLEICLAAMECFQSVCKEIRETEGFDIQQAPMTIAPNQSVYAELVSLTQGVTGRKSLQKRIRRALRRMSHCTPGNLAAWEEVWKRWKYMTPHVLRPKEEEELPETLKKSTSSITPWHERLKNSSSSSSSRHPLIRSDAEKNNDGAMQWLNYAGLLVSLGGICLMDNNAAAASCSSSSSSNTSTASRTKQQRTYGGDLHTHQRVSVSTGSAAIMDRCIMDMVDLLICDNAIIRDWMRDILGTDMSPALYHILFRHLQDMLSRCFAANNDPIGEHKCTLFVEQAISVTLLVLERIGDSGGSLLSVDISGLINQFANYLNKPDFSTCLAKIKIKMCRLCTVLMEYKDRVPIGKEFRLRNRLLETIVEWTSDFSLKIVPDDSGTNTKLQHELDMECLKTIVVLLHQLPLQPCDSGYQTDVLQIKSKMFYKYFTFFLKLLNRYRITESMSNPLEKKKMERELGPLKHYAILALSNLLSANIDVGLKYSFSMGYHEDPRTRTAFAQVMTNILNQGTEFETLADTVITDRYEKLVDILVEPDLEIMHSLCDACAVSDIDDMARVLLACFRSRQKTMTLIKAVIEMEVHKTESESDLFRSTSIATRLLSVFAKHHGEDYLRSVIQPVLRTLAEKPAEEKLFELDPSKLDDPDAIKRNKQNVINAAELFLSAICASADRAPKYFREICHCISDTVYAQFPEARYAAVGSFIFLRFFCPAIVSPEAEGLTNAGIAVTREMRRGFLIITKVIQNLANNVLFGAKETYMIMLNDFLTSNIYRVTSFLREMAAISNDTSETKLEEEPYGMCDKEYAMLHRVLVNTIDSMSQDFTKRRILGHDMDQCQGQFDKFANLVAQLGEPPELPKTDWDNGYEPCTPPAANQLYVEFMSRNRGRNVEPIVSKEIFYDGGQSKAGRPVLYFIMRHVIANSIDFELLIYYILQLIDKVGCKPFDLVCDVTQFGPDNEIPNKWINQLLQLMPPDNYQNFNTIFVYNPNSHLRKFILKLSHPVSRKVVKRTICVFALAELHLYIQPSDIRLPKSTVELDTENSIVFYPVNRLLQYREQIPVTVKVGVEHVQVMTTRKQDLFCGSTITNDVFHISDIEDISARGGDDEVVFKSAKDKLQVAFSLSRRDSMLQALERAKRRYELAQPTTLSERTIYPKDVPGRLLNMALLNIGSEDPNLRLASYQLLYSLSMTFNFDVSKQLLDTKDLCVPANSTKFIVDISAKLAETEPGLTLEFLSECLVGFGRSNWHLRYLCLCYMSPWLPNLALFCCESMEHLGKAKQVLRMLIDLTTTTTDMYRIIQTKVWDVMSEVDGVLDLVIETFIEASVEYGIGTPQAEALADTIVTLANATVRKKLVLRLRRILHRTSFSPTRCLSVHTAWVEVAVLVRFILMFSFNSHGPVRSCIPELFHIVSLVAGIGPTLVRASVHGIVVNVIQSLCTTMPLNEGDTKKLQLLLSELSGSKYRLLFGLSNPRADAFTINPETMTDDREPMQLASLEMVVSRLLEVVQYGSVSTDLANAWKTRWMSLVTSSVFQFNPAVQPRIFVVLGVLGDQEIDDDLLYQIMVALRGALAIYTENDSTLVVSILMCLRNIVRSLPSHSRYTLQLFWVGVALVELNSSAVFPMALEFLQSILRVLDANDFFVADTAADVLLAARENLGMEMLDATCGVNFRTDFSFAMACLLMKGLHFSETRELIYQTLTTFLTIESKHGLSPTLGYIAGLLPIAQKDVTLQDLVWAGAKGSFFDVYDVPDDTSALLLVSFLVAQLNLTESESDRLFLYELLSEAAMAIPETFALVYDSLLPKMNQIVINSQQQLLFESVKTILVTACANPVFNDTSRTGQKAILEELGFKALTDATFGAASTNTLHNAKLASEIIYKVIR</sequence>
<dbReference type="SUPFAM" id="SSF48371">
    <property type="entry name" value="ARM repeat"/>
    <property type="match status" value="1"/>
</dbReference>
<comment type="caution">
    <text evidence="5">The sequence shown here is derived from an EMBL/GenBank/DDBJ whole genome shotgun (WGS) entry which is preliminary data.</text>
</comment>
<dbReference type="CDD" id="cd05392">
    <property type="entry name" value="RasGAP_Neurofibromin_like"/>
    <property type="match status" value="1"/>
</dbReference>
<protein>
    <submittedName>
        <fullName evidence="5">Ras GTPase activating protein ira2</fullName>
    </submittedName>
</protein>
<organism evidence="5 6">
    <name type="scientific">Apophysomyces ossiformis</name>
    <dbReference type="NCBI Taxonomy" id="679940"/>
    <lineage>
        <taxon>Eukaryota</taxon>
        <taxon>Fungi</taxon>
        <taxon>Fungi incertae sedis</taxon>
        <taxon>Mucoromycota</taxon>
        <taxon>Mucoromycotina</taxon>
        <taxon>Mucoromycetes</taxon>
        <taxon>Mucorales</taxon>
        <taxon>Mucorineae</taxon>
        <taxon>Mucoraceae</taxon>
        <taxon>Apophysomyces</taxon>
    </lineage>
</organism>
<dbReference type="Pfam" id="PF21877">
    <property type="entry name" value="PH_NF1"/>
    <property type="match status" value="1"/>
</dbReference>
<feature type="compositionally biased region" description="Low complexity" evidence="3">
    <location>
        <begin position="480"/>
        <end position="489"/>
    </location>
</feature>
<proteinExistence type="predicted"/>
<dbReference type="InterPro" id="IPR008936">
    <property type="entry name" value="Rho_GTPase_activation_prot"/>
</dbReference>
<evidence type="ECO:0000256" key="3">
    <source>
        <dbReference type="SAM" id="MobiDB-lite"/>
    </source>
</evidence>
<dbReference type="InterPro" id="IPR039360">
    <property type="entry name" value="Ras_GTPase"/>
</dbReference>
<dbReference type="InterPro" id="IPR023152">
    <property type="entry name" value="RasGAP_CS"/>
</dbReference>
<evidence type="ECO:0000259" key="4">
    <source>
        <dbReference type="PROSITE" id="PS50018"/>
    </source>
</evidence>
<dbReference type="CDD" id="cd00170">
    <property type="entry name" value="SEC14"/>
    <property type="match status" value="1"/>
</dbReference>
<dbReference type="InterPro" id="IPR011993">
    <property type="entry name" value="PH-like_dom_sf"/>
</dbReference>
<dbReference type="Gene3D" id="3.40.525.10">
    <property type="entry name" value="CRAL-TRIO lipid binding domain"/>
    <property type="match status" value="1"/>
</dbReference>
<dbReference type="Gene3D" id="1.10.506.10">
    <property type="entry name" value="GTPase Activation - p120gap, domain 1"/>
    <property type="match status" value="2"/>
</dbReference>
<dbReference type="InterPro" id="IPR054071">
    <property type="entry name" value="PH_NF1"/>
</dbReference>
<keyword evidence="2" id="KW-0597">Phosphoprotein</keyword>
<dbReference type="EMBL" id="JABAYA010000145">
    <property type="protein sequence ID" value="KAF7723612.1"/>
    <property type="molecule type" value="Genomic_DNA"/>
</dbReference>